<dbReference type="AlphaFoldDB" id="W2GHX6"/>
<evidence type="ECO:0000313" key="1">
    <source>
        <dbReference type="EMBL" id="ETK82509.1"/>
    </source>
</evidence>
<dbReference type="Gene3D" id="3.30.420.10">
    <property type="entry name" value="Ribonuclease H-like superfamily/Ribonuclease H"/>
    <property type="match status" value="1"/>
</dbReference>
<dbReference type="InterPro" id="IPR036397">
    <property type="entry name" value="RNaseH_sf"/>
</dbReference>
<dbReference type="EMBL" id="KI687190">
    <property type="protein sequence ID" value="ETK82509.1"/>
    <property type="molecule type" value="Genomic_DNA"/>
</dbReference>
<name>W2GHX6_PHYNI</name>
<reference evidence="1" key="1">
    <citation type="submission" date="2013-11" db="EMBL/GenBank/DDBJ databases">
        <title>The Genome Sequence of Phytophthora parasitica CJ02B3.</title>
        <authorList>
            <consortium name="The Broad Institute Genomics Platform"/>
            <person name="Russ C."/>
            <person name="Tyler B."/>
            <person name="Panabieres F."/>
            <person name="Shan W."/>
            <person name="Tripathy S."/>
            <person name="Grunwald N."/>
            <person name="Machado M."/>
            <person name="Johnson C.S."/>
            <person name="Arredondo F."/>
            <person name="Hong C."/>
            <person name="Coffey M."/>
            <person name="Young S.K."/>
            <person name="Zeng Q."/>
            <person name="Gargeya S."/>
            <person name="Fitzgerald M."/>
            <person name="Abouelleil A."/>
            <person name="Alvarado L."/>
            <person name="Chapman S.B."/>
            <person name="Gainer-Dewar J."/>
            <person name="Goldberg J."/>
            <person name="Griggs A."/>
            <person name="Gujja S."/>
            <person name="Hansen M."/>
            <person name="Howarth C."/>
            <person name="Imamovic A."/>
            <person name="Ireland A."/>
            <person name="Larimer J."/>
            <person name="McCowan C."/>
            <person name="Murphy C."/>
            <person name="Pearson M."/>
            <person name="Poon T.W."/>
            <person name="Priest M."/>
            <person name="Roberts A."/>
            <person name="Saif S."/>
            <person name="Shea T."/>
            <person name="Sykes S."/>
            <person name="Wortman J."/>
            <person name="Nusbaum C."/>
            <person name="Birren B."/>
        </authorList>
    </citation>
    <scope>NUCLEOTIDE SEQUENCE [LARGE SCALE GENOMIC DNA]</scope>
    <source>
        <strain evidence="1">CJ02B3</strain>
    </source>
</reference>
<protein>
    <submittedName>
        <fullName evidence="1">Uncharacterized protein</fullName>
    </submittedName>
</protein>
<sequence length="58" mass="6497">MGSRVYANGRQFESRAELKACIKAEWAGIEPGYITKLMKSMPKRLHPAMALKGATTHY</sequence>
<dbReference type="Proteomes" id="UP000053236">
    <property type="component" value="Unassembled WGS sequence"/>
</dbReference>
<organism evidence="1">
    <name type="scientific">Phytophthora nicotianae</name>
    <name type="common">Potato buckeye rot agent</name>
    <name type="synonym">Phytophthora parasitica</name>
    <dbReference type="NCBI Taxonomy" id="4792"/>
    <lineage>
        <taxon>Eukaryota</taxon>
        <taxon>Sar</taxon>
        <taxon>Stramenopiles</taxon>
        <taxon>Oomycota</taxon>
        <taxon>Peronosporomycetes</taxon>
        <taxon>Peronosporales</taxon>
        <taxon>Peronosporaceae</taxon>
        <taxon>Phytophthora</taxon>
    </lineage>
</organism>
<gene>
    <name evidence="1" type="ORF">L915_12093</name>
</gene>
<accession>W2GHX6</accession>
<proteinExistence type="predicted"/>
<dbReference type="GO" id="GO:0003676">
    <property type="term" value="F:nucleic acid binding"/>
    <property type="evidence" value="ECO:0007669"/>
    <property type="project" value="InterPro"/>
</dbReference>